<dbReference type="SUPFAM" id="SSF51120">
    <property type="entry name" value="beta-Roll"/>
    <property type="match status" value="1"/>
</dbReference>
<keyword evidence="3" id="KW-0378">Hydrolase</keyword>
<comment type="caution">
    <text evidence="3">The sequence shown here is derived from an EMBL/GenBank/DDBJ whole genome shotgun (WGS) entry which is preliminary data.</text>
</comment>
<dbReference type="RefSeq" id="WP_394512887.1">
    <property type="nucleotide sequence ID" value="NZ_JBIGHX010000007.1"/>
</dbReference>
<dbReference type="PRINTS" id="PR00313">
    <property type="entry name" value="CABNDNGRPT"/>
</dbReference>
<evidence type="ECO:0000256" key="1">
    <source>
        <dbReference type="SAM" id="SignalP"/>
    </source>
</evidence>
<dbReference type="Pfam" id="PF00932">
    <property type="entry name" value="LTD"/>
    <property type="match status" value="1"/>
</dbReference>
<dbReference type="NCBIfam" id="NF033681">
    <property type="entry name" value="ExeM_NucH_DNase"/>
    <property type="match status" value="1"/>
</dbReference>
<dbReference type="CDD" id="cd04486">
    <property type="entry name" value="YhcR_OBF_like"/>
    <property type="match status" value="1"/>
</dbReference>
<sequence length="1040" mass="105190">MQLRPLVALIAAAFAAPAALAAGEVVISQVYSAGGNANAVYRNDYVELHNRGDAEVNLAGWSLQYASASGTGGFGATSSQIATLSGKVQPGQFFLIRLGSGGNVGAALPAADLAPDNINMAAGGGKVALVKQTDPLGCNGNAASPCSTDQMAKVADLVGFGSANFFEGAGAAPAPSAANAIFRAANGCTDTNVNSADFAAAAAAPRNTASPVSLCAVAAKPIVPTCTDANLVVGSSATHSVTATDQDSRVNGILAEGTTLPAGVTLGSFSPALAIGDTATQSLDIASSLAVGSHPATLKWKNDDGQTASCTFNINVSGLVSIPAIQGSGTKSPLQGSTVTTSGVVTRLMSNGFYLQDPVGDGDPMTSDGIFVFTSTAPTVSVGQAVRLSGTVTEFNTGAAGNADTLAHTVTELTSVSGITVTGTGSVTPVEVDLATLPAGGLEAYEGMVVTLRGPLMAQQNYFLGRFGQVTLAAGGRVYTPTNVHPAGPDALALQADNARRSILLDDGTTAQNVNPAPYIGADNTLRAGDTTASITGVIDYGLATATNTEFGMYKIHPLDVAGVVFDRTNPRVATPQVSGGNVRIASANVLNFFTSLANGSVATGSGASPGCKLGGSTSNANCRGANNQAEFDRQIAKTLNELAALNADVVGLMEIQNNGNTTVDYLVNRLNAKLGGNVYASVPMPALTGTDAIRVAMIYKPGKLTLNGATLSDGDAINNRPTLAQGFTLANGEKFAVVVNHLKSKGSCPGAGDADADGNVDDGLQGCWNARRVAQANRLKSFVGSVKSAAGTDNVVLLGDFNSYAKEDPILALTGDGSIIDAVGTFEPLDYSYVFDGGAGRLDHGLVSAGLLSKLVYATSWHINADEPSFIDYNTEFKVYGSSTTGSPDLYTDKPYRSSDHDPMVMGLNLVKSVLGTSGRDTIVGTAGDDVIEGGAGADTLTGGGGNNQFVYGSMGDAGDVITDFVPGKDTLVLTKLLASNGIVSADPLATGHVTCTANTAGAIVNIDVDGSAGPIKAKPLLQLKGLTCSAVTASIFKF</sequence>
<dbReference type="InterPro" id="IPR011049">
    <property type="entry name" value="Serralysin-like_metalloprot_C"/>
</dbReference>
<keyword evidence="3" id="KW-0255">Endonuclease</keyword>
<evidence type="ECO:0000313" key="4">
    <source>
        <dbReference type="Proteomes" id="UP001606302"/>
    </source>
</evidence>
<keyword evidence="4" id="KW-1185">Reference proteome</keyword>
<feature type="signal peptide" evidence="1">
    <location>
        <begin position="1"/>
        <end position="21"/>
    </location>
</feature>
<reference evidence="3 4" key="1">
    <citation type="submission" date="2024-08" db="EMBL/GenBank/DDBJ databases">
        <authorList>
            <person name="Lu H."/>
        </authorList>
    </citation>
    <scope>NUCLEOTIDE SEQUENCE [LARGE SCALE GENOMIC DNA]</scope>
    <source>
        <strain evidence="3 4">DXS20W</strain>
    </source>
</reference>
<accession>A0ABW7GPN5</accession>
<dbReference type="PANTHER" id="PTHR42834:SF1">
    <property type="entry name" value="ENDONUCLEASE_EXONUCLEASE_PHOSPHATASE FAMILY PROTEIN (AFU_ORTHOLOGUE AFUA_3G09210)"/>
    <property type="match status" value="1"/>
</dbReference>
<dbReference type="InterPro" id="IPR036415">
    <property type="entry name" value="Lamin_tail_dom_sf"/>
</dbReference>
<dbReference type="InterPro" id="IPR047971">
    <property type="entry name" value="ExeM-like"/>
</dbReference>
<dbReference type="InterPro" id="IPR001322">
    <property type="entry name" value="Lamin_tail_dom"/>
</dbReference>
<feature type="chain" id="PRO_5046283656" evidence="1">
    <location>
        <begin position="22"/>
        <end position="1040"/>
    </location>
</feature>
<dbReference type="EMBL" id="JBIGHX010000007">
    <property type="protein sequence ID" value="MFG6463710.1"/>
    <property type="molecule type" value="Genomic_DNA"/>
</dbReference>
<keyword evidence="3" id="KW-0540">Nuclease</keyword>
<keyword evidence="1" id="KW-0732">Signal</keyword>
<evidence type="ECO:0000313" key="3">
    <source>
        <dbReference type="EMBL" id="MFG6463710.1"/>
    </source>
</evidence>
<dbReference type="SUPFAM" id="SSF74853">
    <property type="entry name" value="Lamin A/C globular tail domain"/>
    <property type="match status" value="1"/>
</dbReference>
<dbReference type="Pfam" id="PF00353">
    <property type="entry name" value="HemolysinCabind"/>
    <property type="match status" value="1"/>
</dbReference>
<organism evidence="3 4">
    <name type="scientific">Pelomonas lactea</name>
    <dbReference type="NCBI Taxonomy" id="3299030"/>
    <lineage>
        <taxon>Bacteria</taxon>
        <taxon>Pseudomonadati</taxon>
        <taxon>Pseudomonadota</taxon>
        <taxon>Betaproteobacteria</taxon>
        <taxon>Burkholderiales</taxon>
        <taxon>Sphaerotilaceae</taxon>
        <taxon>Roseateles</taxon>
    </lineage>
</organism>
<dbReference type="GO" id="GO:0004519">
    <property type="term" value="F:endonuclease activity"/>
    <property type="evidence" value="ECO:0007669"/>
    <property type="project" value="UniProtKB-KW"/>
</dbReference>
<dbReference type="Gene3D" id="3.60.10.10">
    <property type="entry name" value="Endonuclease/exonuclease/phosphatase"/>
    <property type="match status" value="1"/>
</dbReference>
<dbReference type="SUPFAM" id="SSF56219">
    <property type="entry name" value="DNase I-like"/>
    <property type="match status" value="1"/>
</dbReference>
<dbReference type="CDD" id="cd10283">
    <property type="entry name" value="MnuA_DNase1-like"/>
    <property type="match status" value="1"/>
</dbReference>
<feature type="domain" description="LTD" evidence="2">
    <location>
        <begin position="13"/>
        <end position="162"/>
    </location>
</feature>
<dbReference type="PROSITE" id="PS51841">
    <property type="entry name" value="LTD"/>
    <property type="match status" value="1"/>
</dbReference>
<evidence type="ECO:0000259" key="2">
    <source>
        <dbReference type="PROSITE" id="PS51841"/>
    </source>
</evidence>
<name>A0ABW7GPN5_9BURK</name>
<proteinExistence type="predicted"/>
<dbReference type="Pfam" id="PF03372">
    <property type="entry name" value="Exo_endo_phos"/>
    <property type="match status" value="1"/>
</dbReference>
<dbReference type="Gene3D" id="2.150.10.10">
    <property type="entry name" value="Serralysin-like metalloprotease, C-terminal"/>
    <property type="match status" value="1"/>
</dbReference>
<dbReference type="PROSITE" id="PS00330">
    <property type="entry name" value="HEMOLYSIN_CALCIUM"/>
    <property type="match status" value="1"/>
</dbReference>
<dbReference type="Proteomes" id="UP001606302">
    <property type="component" value="Unassembled WGS sequence"/>
</dbReference>
<protein>
    <submittedName>
        <fullName evidence="3">ExeM/NucH family extracellular endonuclease</fullName>
    </submittedName>
</protein>
<dbReference type="InterPro" id="IPR001343">
    <property type="entry name" value="Hemolysn_Ca-bd"/>
</dbReference>
<dbReference type="InterPro" id="IPR036691">
    <property type="entry name" value="Endo/exonu/phosph_ase_sf"/>
</dbReference>
<dbReference type="InterPro" id="IPR018511">
    <property type="entry name" value="Hemolysin-typ_Ca-bd_CS"/>
</dbReference>
<dbReference type="InterPro" id="IPR005135">
    <property type="entry name" value="Endo/exonuclease/phosphatase"/>
</dbReference>
<gene>
    <name evidence="3" type="ORF">ACG04Q_19200</name>
</gene>
<dbReference type="PANTHER" id="PTHR42834">
    <property type="entry name" value="ENDONUCLEASE/EXONUCLEASE/PHOSPHATASE FAMILY PROTEIN (AFU_ORTHOLOGUE AFUA_3G09210)"/>
    <property type="match status" value="1"/>
</dbReference>